<dbReference type="OrthoDB" id="2111604at2"/>
<dbReference type="InterPro" id="IPR012505">
    <property type="entry name" value="YbbR"/>
</dbReference>
<dbReference type="InterPro" id="IPR053154">
    <property type="entry name" value="c-di-AMP_regulator"/>
</dbReference>
<protein>
    <submittedName>
        <fullName evidence="1">Uncharacterized protein conserved in bacteria</fullName>
    </submittedName>
</protein>
<dbReference type="PANTHER" id="PTHR37804">
    <property type="entry name" value="CDAA REGULATORY PROTEIN CDAR"/>
    <property type="match status" value="1"/>
</dbReference>
<accession>A0A174F240</accession>
<name>A0A174F240_9FIRM</name>
<sequence length="431" mass="46796">MKKYKFTNNLGLKIMALVFAALLWLIVVNIDDPVESTTFRNIDVTVQNTEVVTNEGKTYKILDDTQKVSVVVRAKRSVLAKLSSSSIIATADMSEMQISSLIPITATVPGYEGKYTAEATPGNLKVKIEDQTKNPFPVNVSVTGIPRDGYVVGNTPTNPAKVTVSGAESLVNSIDKAVAKVDVSGLSKTTVLQAELTYYDSNGNPVDKSQLKDNLGEDGITVEVEILNTKSVALNFNVMGTPEEGYVYSGLTSEPERIQVCGTAEALSGFTELDVPASEIDISGATEKLEQTIDIVPYLPEGIKLVDETANNVVVTVSIEQEGTRTIELLAESIRVNNVQDNLRVSFEDNTDIQLQFKGAQEALEKLDVKNAVYIDLKTYTKPGSYEVPVNVDLDMDGANGSNITLLKNPTVKVTLTEKDEKEEQSVTKEE</sequence>
<dbReference type="Pfam" id="PF07949">
    <property type="entry name" value="YbbR"/>
    <property type="match status" value="3"/>
</dbReference>
<gene>
    <name evidence="1" type="ORF">ERS852491_02179</name>
</gene>
<dbReference type="Gene3D" id="2.170.120.40">
    <property type="entry name" value="YbbR-like domain"/>
    <property type="match status" value="2"/>
</dbReference>
<dbReference type="STRING" id="39482.ERS852491_02179"/>
<dbReference type="AlphaFoldDB" id="A0A174F240"/>
<evidence type="ECO:0000313" key="1">
    <source>
        <dbReference type="EMBL" id="CUO42876.1"/>
    </source>
</evidence>
<dbReference type="EMBL" id="CYZU01000018">
    <property type="protein sequence ID" value="CUO42876.1"/>
    <property type="molecule type" value="Genomic_DNA"/>
</dbReference>
<dbReference type="PANTHER" id="PTHR37804:SF1">
    <property type="entry name" value="CDAA REGULATORY PROTEIN CDAR"/>
    <property type="match status" value="1"/>
</dbReference>
<reference evidence="1 2" key="1">
    <citation type="submission" date="2015-09" db="EMBL/GenBank/DDBJ databases">
        <authorList>
            <consortium name="Pathogen Informatics"/>
        </authorList>
    </citation>
    <scope>NUCLEOTIDE SEQUENCE [LARGE SCALE GENOMIC DNA]</scope>
    <source>
        <strain evidence="1 2">2789STDY5834876</strain>
    </source>
</reference>
<dbReference type="RefSeq" id="WP_050640938.1">
    <property type="nucleotide sequence ID" value="NZ_CABKUE010000009.1"/>
</dbReference>
<proteinExistence type="predicted"/>
<evidence type="ECO:0000313" key="2">
    <source>
        <dbReference type="Proteomes" id="UP000095544"/>
    </source>
</evidence>
<dbReference type="Gene3D" id="2.170.120.30">
    <property type="match status" value="2"/>
</dbReference>
<dbReference type="Proteomes" id="UP000095544">
    <property type="component" value="Unassembled WGS sequence"/>
</dbReference>
<organism evidence="1 2">
    <name type="scientific">Faecalicatena contorta</name>
    <dbReference type="NCBI Taxonomy" id="39482"/>
    <lineage>
        <taxon>Bacteria</taxon>
        <taxon>Bacillati</taxon>
        <taxon>Bacillota</taxon>
        <taxon>Clostridia</taxon>
        <taxon>Lachnospirales</taxon>
        <taxon>Lachnospiraceae</taxon>
        <taxon>Faecalicatena</taxon>
    </lineage>
</organism>